<dbReference type="AlphaFoldDB" id="A0A917QFI7"/>
<feature type="region of interest" description="Disordered" evidence="1">
    <location>
        <begin position="23"/>
        <end position="61"/>
    </location>
</feature>
<organism evidence="2 3">
    <name type="scientific">Streptomyces flaveus</name>
    <dbReference type="NCBI Taxonomy" id="66370"/>
    <lineage>
        <taxon>Bacteria</taxon>
        <taxon>Bacillati</taxon>
        <taxon>Actinomycetota</taxon>
        <taxon>Actinomycetes</taxon>
        <taxon>Kitasatosporales</taxon>
        <taxon>Streptomycetaceae</taxon>
        <taxon>Streptomyces</taxon>
        <taxon>Streptomyces aurantiacus group</taxon>
    </lineage>
</organism>
<name>A0A917QFI7_9ACTN</name>
<keyword evidence="3" id="KW-1185">Reference proteome</keyword>
<comment type="caution">
    <text evidence="2">The sequence shown here is derived from an EMBL/GenBank/DDBJ whole genome shotgun (WGS) entry which is preliminary data.</text>
</comment>
<reference evidence="2" key="2">
    <citation type="submission" date="2020-09" db="EMBL/GenBank/DDBJ databases">
        <authorList>
            <person name="Sun Q."/>
            <person name="Ohkuma M."/>
        </authorList>
    </citation>
    <scope>NUCLEOTIDE SEQUENCE</scope>
    <source>
        <strain evidence="2">JCM 3035</strain>
    </source>
</reference>
<feature type="compositionally biased region" description="Low complexity" evidence="1">
    <location>
        <begin position="49"/>
        <end position="59"/>
    </location>
</feature>
<accession>A0A917QFI7</accession>
<reference evidence="2" key="1">
    <citation type="journal article" date="2014" name="Int. J. Syst. Evol. Microbiol.">
        <title>Complete genome sequence of Corynebacterium casei LMG S-19264T (=DSM 44701T), isolated from a smear-ripened cheese.</title>
        <authorList>
            <consortium name="US DOE Joint Genome Institute (JGI-PGF)"/>
            <person name="Walter F."/>
            <person name="Albersmeier A."/>
            <person name="Kalinowski J."/>
            <person name="Ruckert C."/>
        </authorList>
    </citation>
    <scope>NUCLEOTIDE SEQUENCE</scope>
    <source>
        <strain evidence="2">JCM 3035</strain>
    </source>
</reference>
<dbReference type="EMBL" id="BMPQ01000001">
    <property type="protein sequence ID" value="GGK48189.1"/>
    <property type="molecule type" value="Genomic_DNA"/>
</dbReference>
<gene>
    <name evidence="2" type="ORF">GCM10010094_05420</name>
</gene>
<evidence type="ECO:0000313" key="3">
    <source>
        <dbReference type="Proteomes" id="UP000637788"/>
    </source>
</evidence>
<protein>
    <submittedName>
        <fullName evidence="2">Uncharacterized protein</fullName>
    </submittedName>
</protein>
<proteinExistence type="predicted"/>
<evidence type="ECO:0000313" key="2">
    <source>
        <dbReference type="EMBL" id="GGK48189.1"/>
    </source>
</evidence>
<dbReference type="Proteomes" id="UP000637788">
    <property type="component" value="Unassembled WGS sequence"/>
</dbReference>
<evidence type="ECO:0000256" key="1">
    <source>
        <dbReference type="SAM" id="MobiDB-lite"/>
    </source>
</evidence>
<sequence>MRYTGFSKEVLAAAQPYADQLTARADQENAAPSRHGGGTSLSEARGLRTRSTTTCPRCSGSVTPVHISRHWQLMGSFNSPTVSWISARGFSGPGEVGSAYPASRIHQVVWFICHLVALVDLAR</sequence>